<gene>
    <name evidence="3" type="primary">gloA3</name>
    <name evidence="3" type="ORF">AArcSl_3182</name>
</gene>
<dbReference type="GO" id="GO:0004493">
    <property type="term" value="F:methylmalonyl-CoA epimerase activity"/>
    <property type="evidence" value="ECO:0007669"/>
    <property type="project" value="TreeGrafter"/>
</dbReference>
<dbReference type="InterPro" id="IPR037523">
    <property type="entry name" value="VOC_core"/>
</dbReference>
<dbReference type="Pfam" id="PF00903">
    <property type="entry name" value="Glyoxalase"/>
    <property type="match status" value="1"/>
</dbReference>
<name>A0A343TNW6_9EURY</name>
<keyword evidence="3" id="KW-0456">Lyase</keyword>
<sequence>MELIHTALWTDDLEATLAFYTDVLDLDRVWGFTADDGVENVYVGTESGAEIQFKYDPDGESVPDPAGIDHVAIEVEDTDATYEHVVEETGCEVEVEPVTMDHIDVRAAFVCDPNGYVVEFVEHLE</sequence>
<dbReference type="OrthoDB" id="358887at2157"/>
<dbReference type="PROSITE" id="PS51819">
    <property type="entry name" value="VOC"/>
    <property type="match status" value="1"/>
</dbReference>
<evidence type="ECO:0000259" key="2">
    <source>
        <dbReference type="PROSITE" id="PS51819"/>
    </source>
</evidence>
<dbReference type="GO" id="GO:0004462">
    <property type="term" value="F:lactoylglutathione lyase activity"/>
    <property type="evidence" value="ECO:0007669"/>
    <property type="project" value="UniProtKB-EC"/>
</dbReference>
<evidence type="ECO:0000256" key="1">
    <source>
        <dbReference type="ARBA" id="ARBA00022723"/>
    </source>
</evidence>
<dbReference type="GeneID" id="37879547"/>
<dbReference type="CDD" id="cd06587">
    <property type="entry name" value="VOC"/>
    <property type="match status" value="1"/>
</dbReference>
<reference evidence="4" key="1">
    <citation type="submission" date="2017-11" db="EMBL/GenBank/DDBJ databases">
        <title>Phenotypic and genomic properties of facultatively anaerobic sulfur-reducing natronoarchaea from hypersaline soda lakes.</title>
        <authorList>
            <person name="Sorokin D.Y."/>
            <person name="Kublanov I.V."/>
            <person name="Roman P."/>
            <person name="Sinninghe Damste J.S."/>
            <person name="Golyshin P.N."/>
            <person name="Rojo D."/>
            <person name="Ciordia S."/>
            <person name="Mena M.D.C."/>
            <person name="Ferrer M."/>
            <person name="Messina E."/>
            <person name="Smedile F."/>
            <person name="La Spada G."/>
            <person name="La Cono V."/>
            <person name="Yakimov M.M."/>
        </authorList>
    </citation>
    <scope>NUCLEOTIDE SEQUENCE [LARGE SCALE GENOMIC DNA]</scope>
    <source>
        <strain evidence="4">AArc-Sl</strain>
    </source>
</reference>
<dbReference type="SUPFAM" id="SSF54593">
    <property type="entry name" value="Glyoxalase/Bleomycin resistance protein/Dihydroxybiphenyl dioxygenase"/>
    <property type="match status" value="1"/>
</dbReference>
<keyword evidence="1" id="KW-0479">Metal-binding</keyword>
<organism evidence="3 4">
    <name type="scientific">Halalkaliarchaeum desulfuricum</name>
    <dbReference type="NCBI Taxonomy" id="2055893"/>
    <lineage>
        <taxon>Archaea</taxon>
        <taxon>Methanobacteriati</taxon>
        <taxon>Methanobacteriota</taxon>
        <taxon>Stenosarchaea group</taxon>
        <taxon>Halobacteria</taxon>
        <taxon>Halobacteriales</taxon>
        <taxon>Haloferacaceae</taxon>
        <taxon>Halalkaliarchaeum</taxon>
    </lineage>
</organism>
<dbReference type="Proteomes" id="UP000263012">
    <property type="component" value="Chromosome"/>
</dbReference>
<dbReference type="InterPro" id="IPR029068">
    <property type="entry name" value="Glyas_Bleomycin-R_OHBP_Dase"/>
</dbReference>
<dbReference type="GO" id="GO:0046491">
    <property type="term" value="P:L-methylmalonyl-CoA metabolic process"/>
    <property type="evidence" value="ECO:0007669"/>
    <property type="project" value="TreeGrafter"/>
</dbReference>
<proteinExistence type="predicted"/>
<dbReference type="EMBL" id="CP025066">
    <property type="protein sequence ID" value="AUX10788.1"/>
    <property type="molecule type" value="Genomic_DNA"/>
</dbReference>
<dbReference type="KEGG" id="hdf:AArcSl_3182"/>
<dbReference type="PANTHER" id="PTHR43048:SF4">
    <property type="entry name" value="RING-CLEAVING DIOXYGENASE-RELATED"/>
    <property type="match status" value="1"/>
</dbReference>
<dbReference type="EC" id="4.4.1.5" evidence="3"/>
<evidence type="ECO:0000313" key="4">
    <source>
        <dbReference type="Proteomes" id="UP000263012"/>
    </source>
</evidence>
<dbReference type="GO" id="GO:0046872">
    <property type="term" value="F:metal ion binding"/>
    <property type="evidence" value="ECO:0007669"/>
    <property type="project" value="UniProtKB-KW"/>
</dbReference>
<dbReference type="Gene3D" id="3.10.180.10">
    <property type="entry name" value="2,3-Dihydroxybiphenyl 1,2-Dioxygenase, domain 1"/>
    <property type="match status" value="1"/>
</dbReference>
<protein>
    <submittedName>
        <fullName evidence="3">Lactoylglutathione lyase</fullName>
        <ecNumber evidence="3">4.4.1.5</ecNumber>
    </submittedName>
</protein>
<accession>A0A343TNW6</accession>
<dbReference type="PANTHER" id="PTHR43048">
    <property type="entry name" value="METHYLMALONYL-COA EPIMERASE"/>
    <property type="match status" value="1"/>
</dbReference>
<keyword evidence="4" id="KW-1185">Reference proteome</keyword>
<evidence type="ECO:0000313" key="3">
    <source>
        <dbReference type="EMBL" id="AUX10788.1"/>
    </source>
</evidence>
<dbReference type="InterPro" id="IPR051785">
    <property type="entry name" value="MMCE/EMCE_epimerase"/>
</dbReference>
<dbReference type="RefSeq" id="WP_119821409.1">
    <property type="nucleotide sequence ID" value="NZ_CP025066.1"/>
</dbReference>
<dbReference type="AlphaFoldDB" id="A0A343TNW6"/>
<feature type="domain" description="VOC" evidence="2">
    <location>
        <begin position="2"/>
        <end position="123"/>
    </location>
</feature>
<dbReference type="InterPro" id="IPR004360">
    <property type="entry name" value="Glyas_Fos-R_dOase_dom"/>
</dbReference>